<protein>
    <submittedName>
        <fullName evidence="1">Uncharacterized protein</fullName>
    </submittedName>
</protein>
<proteinExistence type="predicted"/>
<accession>A0AAU6Q130</accession>
<organism evidence="1">
    <name type="scientific">Deinococcus sp. VB142</name>
    <dbReference type="NCBI Taxonomy" id="3112952"/>
    <lineage>
        <taxon>Bacteria</taxon>
        <taxon>Thermotogati</taxon>
        <taxon>Deinococcota</taxon>
        <taxon>Deinococci</taxon>
        <taxon>Deinococcales</taxon>
        <taxon>Deinococcaceae</taxon>
        <taxon>Deinococcus</taxon>
    </lineage>
</organism>
<sequence>MTRAKMNAVTWAALDVYAGTVEGAAVAGLGEVLKREAPRLGRLKNAARSTASALGVLTPDGHLTAQGLAAVRAHVERLGLGSAGGES</sequence>
<dbReference type="AlphaFoldDB" id="A0AAU6Q130"/>
<reference evidence="1" key="1">
    <citation type="submission" date="2024-03" db="EMBL/GenBank/DDBJ databases">
        <title>Deinococcus weizhi sp. nov., isolated from human skin.</title>
        <authorList>
            <person name="Wei Z."/>
            <person name="Tian F."/>
            <person name="Yang C."/>
            <person name="Xin L.T."/>
            <person name="Wen Z.J."/>
            <person name="Lan K.C."/>
            <person name="Yu L."/>
            <person name="Zhe W."/>
            <person name="Dan F.D."/>
            <person name="Jun W."/>
            <person name="Rui Z."/>
            <person name="Yong X.J."/>
            <person name="Ting Y."/>
            <person name="Wei X."/>
            <person name="Xu Z.G."/>
            <person name="Xin Z."/>
            <person name="Dong F.G."/>
            <person name="Ni X.M."/>
            <person name="Zheng M.G."/>
            <person name="Chun Y."/>
            <person name="Qian W.X."/>
        </authorList>
    </citation>
    <scope>NUCLEOTIDE SEQUENCE</scope>
    <source>
        <strain evidence="1">VB142</strain>
    </source>
</reference>
<evidence type="ECO:0000313" key="1">
    <source>
        <dbReference type="EMBL" id="WYF43925.1"/>
    </source>
</evidence>
<gene>
    <name evidence="1" type="ORF">WDJ50_10950</name>
</gene>
<name>A0AAU6Q130_9DEIO</name>
<dbReference type="EMBL" id="CP149782">
    <property type="protein sequence ID" value="WYF43925.1"/>
    <property type="molecule type" value="Genomic_DNA"/>
</dbReference>
<dbReference type="RefSeq" id="WP_339095024.1">
    <property type="nucleotide sequence ID" value="NZ_CP149782.1"/>
</dbReference>